<feature type="transmembrane region" description="Helical" evidence="1">
    <location>
        <begin position="165"/>
        <end position="189"/>
    </location>
</feature>
<dbReference type="Pfam" id="PF12412">
    <property type="entry name" value="DUF3667"/>
    <property type="match status" value="1"/>
</dbReference>
<evidence type="ECO:0000256" key="1">
    <source>
        <dbReference type="SAM" id="Phobius"/>
    </source>
</evidence>
<feature type="transmembrane region" description="Helical" evidence="1">
    <location>
        <begin position="139"/>
        <end position="158"/>
    </location>
</feature>
<keyword evidence="1" id="KW-0812">Transmembrane</keyword>
<feature type="transmembrane region" description="Helical" evidence="1">
    <location>
        <begin position="195"/>
        <end position="217"/>
    </location>
</feature>
<protein>
    <recommendedName>
        <fullName evidence="4">DUF3667 domain-containing protein</fullName>
    </recommendedName>
</protein>
<reference evidence="2 3" key="1">
    <citation type="submission" date="2020-08" db="EMBL/GenBank/DDBJ databases">
        <title>Genomic Encyclopedia of Type Strains, Phase IV (KMG-V): Genome sequencing to study the core and pangenomes of soil and plant-associated prokaryotes.</title>
        <authorList>
            <person name="Whitman W."/>
        </authorList>
    </citation>
    <scope>NUCLEOTIDE SEQUENCE [LARGE SCALE GENOMIC DNA]</scope>
    <source>
        <strain evidence="2 3">S3M1</strain>
    </source>
</reference>
<name>A0A7W9E0Y9_9SPHI</name>
<gene>
    <name evidence="2" type="ORF">HDE68_003033</name>
</gene>
<accession>A0A7W9E0Y9</accession>
<evidence type="ECO:0008006" key="4">
    <source>
        <dbReference type="Google" id="ProtNLM"/>
    </source>
</evidence>
<keyword evidence="1" id="KW-0472">Membrane</keyword>
<dbReference type="AlphaFoldDB" id="A0A7W9E0Y9"/>
<evidence type="ECO:0000313" key="3">
    <source>
        <dbReference type="Proteomes" id="UP000537204"/>
    </source>
</evidence>
<organism evidence="2 3">
    <name type="scientific">Pedobacter cryoconitis</name>
    <dbReference type="NCBI Taxonomy" id="188932"/>
    <lineage>
        <taxon>Bacteria</taxon>
        <taxon>Pseudomonadati</taxon>
        <taxon>Bacteroidota</taxon>
        <taxon>Sphingobacteriia</taxon>
        <taxon>Sphingobacteriales</taxon>
        <taxon>Sphingobacteriaceae</taxon>
        <taxon>Pedobacter</taxon>
    </lineage>
</organism>
<keyword evidence="1" id="KW-1133">Transmembrane helix</keyword>
<feature type="transmembrane region" description="Helical" evidence="1">
    <location>
        <begin position="90"/>
        <end position="107"/>
    </location>
</feature>
<dbReference type="RefSeq" id="WP_317617702.1">
    <property type="nucleotide sequence ID" value="NZ_JACHCE010000004.1"/>
</dbReference>
<proteinExistence type="predicted"/>
<dbReference type="InterPro" id="IPR022134">
    <property type="entry name" value="DUF3667"/>
</dbReference>
<dbReference type="Proteomes" id="UP000537204">
    <property type="component" value="Unassembled WGS sequence"/>
</dbReference>
<dbReference type="EMBL" id="JACHCE010000004">
    <property type="protein sequence ID" value="MBB5637120.1"/>
    <property type="molecule type" value="Genomic_DNA"/>
</dbReference>
<feature type="transmembrane region" description="Helical" evidence="1">
    <location>
        <begin position="229"/>
        <end position="254"/>
    </location>
</feature>
<comment type="caution">
    <text evidence="2">The sequence shown here is derived from an EMBL/GenBank/DDBJ whole genome shotgun (WGS) entry which is preliminary data.</text>
</comment>
<evidence type="ECO:0000313" key="2">
    <source>
        <dbReference type="EMBL" id="MBB5637120.1"/>
    </source>
</evidence>
<sequence length="256" mass="29318">MKHQVAAGKLKIVYKKQMSNCTKCSNELTGKYCSNCGHAIEIPRIDGHYVVHEIEHVLHFEKGILLTIKELLIRPGQTVKEFIAKDRSKLVKPIIFIIITSLAYTLINHSFHIETEYISFNGEENSVISSIFDWIQNHYGYANIIIGVFIAFWLKLFFKKYEYNFFEILILLCFIIGIEMLIFSVFSLLEGLTKISLLKISGILGISYCCWAIGQFFDKRKAASYFKGLASYILGLITFSFTALLLGLLIGLFFKH</sequence>